<evidence type="ECO:0000259" key="7">
    <source>
        <dbReference type="PROSITE" id="PS50835"/>
    </source>
</evidence>
<keyword evidence="4" id="KW-0393">Immunoglobulin domain</keyword>
<dbReference type="InterPro" id="IPR013106">
    <property type="entry name" value="Ig_V-set"/>
</dbReference>
<feature type="domain" description="Ig-like" evidence="7">
    <location>
        <begin position="145"/>
        <end position="235"/>
    </location>
</feature>
<evidence type="ECO:0000256" key="3">
    <source>
        <dbReference type="ARBA" id="ARBA00023157"/>
    </source>
</evidence>
<dbReference type="InterPro" id="IPR013098">
    <property type="entry name" value="Ig_I-set"/>
</dbReference>
<proteinExistence type="predicted"/>
<reference evidence="8 9" key="1">
    <citation type="submission" date="2020-08" db="EMBL/GenBank/DDBJ databases">
        <authorList>
            <person name="Hejnol A."/>
        </authorList>
    </citation>
    <scope>NUCLEOTIDE SEQUENCE [LARGE SCALE GENOMIC DNA]</scope>
</reference>
<feature type="domain" description="Ig-like" evidence="7">
    <location>
        <begin position="45"/>
        <end position="139"/>
    </location>
</feature>
<gene>
    <name evidence="8" type="ORF">DGYR_LOCUS12591</name>
</gene>
<accession>A0A7I8WAK8</accession>
<dbReference type="Proteomes" id="UP000549394">
    <property type="component" value="Unassembled WGS sequence"/>
</dbReference>
<dbReference type="Pfam" id="PF07686">
    <property type="entry name" value="V-set"/>
    <property type="match status" value="1"/>
</dbReference>
<dbReference type="AlphaFoldDB" id="A0A7I8WAK8"/>
<evidence type="ECO:0000256" key="1">
    <source>
        <dbReference type="ARBA" id="ARBA00022729"/>
    </source>
</evidence>
<keyword evidence="2" id="KW-0677">Repeat</keyword>
<dbReference type="InterPro" id="IPR036179">
    <property type="entry name" value="Ig-like_dom_sf"/>
</dbReference>
<evidence type="ECO:0000313" key="9">
    <source>
        <dbReference type="Proteomes" id="UP000549394"/>
    </source>
</evidence>
<dbReference type="PANTHER" id="PTHR12231:SF253">
    <property type="entry name" value="DPR-INTERACTING PROTEIN ETA, ISOFORM B-RELATED"/>
    <property type="match status" value="1"/>
</dbReference>
<comment type="caution">
    <text evidence="8">The sequence shown here is derived from an EMBL/GenBank/DDBJ whole genome shotgun (WGS) entry which is preliminary data.</text>
</comment>
<feature type="compositionally biased region" description="Basic and acidic residues" evidence="5">
    <location>
        <begin position="365"/>
        <end position="378"/>
    </location>
</feature>
<dbReference type="EMBL" id="CAJFCJ010000025">
    <property type="protein sequence ID" value="CAD5125160.1"/>
    <property type="molecule type" value="Genomic_DNA"/>
</dbReference>
<evidence type="ECO:0000256" key="4">
    <source>
        <dbReference type="ARBA" id="ARBA00023319"/>
    </source>
</evidence>
<feature type="signal peptide" evidence="6">
    <location>
        <begin position="1"/>
        <end position="19"/>
    </location>
</feature>
<keyword evidence="3" id="KW-1015">Disulfide bond</keyword>
<evidence type="ECO:0000256" key="5">
    <source>
        <dbReference type="SAM" id="MobiDB-lite"/>
    </source>
</evidence>
<evidence type="ECO:0000256" key="2">
    <source>
        <dbReference type="ARBA" id="ARBA00022737"/>
    </source>
</evidence>
<dbReference type="SUPFAM" id="SSF48726">
    <property type="entry name" value="Immunoglobulin"/>
    <property type="match status" value="3"/>
</dbReference>
<feature type="region of interest" description="Disordered" evidence="5">
    <location>
        <begin position="360"/>
        <end position="392"/>
    </location>
</feature>
<dbReference type="InterPro" id="IPR003598">
    <property type="entry name" value="Ig_sub2"/>
</dbReference>
<dbReference type="Pfam" id="PF07679">
    <property type="entry name" value="I-set"/>
    <property type="match status" value="1"/>
</dbReference>
<keyword evidence="1 6" id="KW-0732">Signal</keyword>
<dbReference type="PROSITE" id="PS50835">
    <property type="entry name" value="IG_LIKE"/>
    <property type="match status" value="3"/>
</dbReference>
<dbReference type="Pfam" id="PF13927">
    <property type="entry name" value="Ig_3"/>
    <property type="match status" value="1"/>
</dbReference>
<dbReference type="InterPro" id="IPR003599">
    <property type="entry name" value="Ig_sub"/>
</dbReference>
<protein>
    <submittedName>
        <fullName evidence="8">DgyrCDS13403</fullName>
    </submittedName>
</protein>
<organism evidence="8 9">
    <name type="scientific">Dimorphilus gyrociliatus</name>
    <dbReference type="NCBI Taxonomy" id="2664684"/>
    <lineage>
        <taxon>Eukaryota</taxon>
        <taxon>Metazoa</taxon>
        <taxon>Spiralia</taxon>
        <taxon>Lophotrochozoa</taxon>
        <taxon>Annelida</taxon>
        <taxon>Polychaeta</taxon>
        <taxon>Polychaeta incertae sedis</taxon>
        <taxon>Dinophilidae</taxon>
        <taxon>Dimorphilus</taxon>
    </lineage>
</organism>
<dbReference type="InterPro" id="IPR007110">
    <property type="entry name" value="Ig-like_dom"/>
</dbReference>
<evidence type="ECO:0000313" key="8">
    <source>
        <dbReference type="EMBL" id="CAD5125160.1"/>
    </source>
</evidence>
<dbReference type="PANTHER" id="PTHR12231">
    <property type="entry name" value="CTX-RELATED TYPE I TRANSMEMBRANE PROTEIN"/>
    <property type="match status" value="1"/>
</dbReference>
<dbReference type="InterPro" id="IPR013783">
    <property type="entry name" value="Ig-like_fold"/>
</dbReference>
<dbReference type="OrthoDB" id="10012075at2759"/>
<sequence length="414" mass="47180">MKIMEIFLLFIITIPFIKAQTEGDTGYDYEDAFYEHFDYSGAVEPTFDSAVQNITVKAGHTIILPCRIENRGTKYAIIWKSPDNIILTMDYQPQTDEPRYSIIGEENEWNLQITNVLWEDRGSYQCQINTKPIRYKTVNVNVQVPAAIVDEFSSNDATVDEGETVVLYCNVTGVPRPEVTWYKKPFRGLDIDRQKLDKTGEMLVIKNVSRYCDDIYSCVAENGVSSAVSRQMRVTVEYPPEVTLPSSRMRQILGKATMFECKVNAFPVGETSWRKFGEKIRIKEEDSGFSTDAYEIGGNTWVVTLTITKVRQTDYGKYECYSSNPLGSDSETLEFFPYSVEPKPTKISVEYNDKEKHKLKKSTGYKHDKNSSNKELPIRRRARNGSGDSKSNMTSLHLTLLALTLTITFISLIC</sequence>
<dbReference type="SMART" id="SM00409">
    <property type="entry name" value="IG"/>
    <property type="match status" value="3"/>
</dbReference>
<dbReference type="SMART" id="SM00408">
    <property type="entry name" value="IGc2"/>
    <property type="match status" value="3"/>
</dbReference>
<feature type="chain" id="PRO_5029908833" evidence="6">
    <location>
        <begin position="20"/>
        <end position="414"/>
    </location>
</feature>
<name>A0A7I8WAK8_9ANNE</name>
<evidence type="ECO:0000256" key="6">
    <source>
        <dbReference type="SAM" id="SignalP"/>
    </source>
</evidence>
<dbReference type="Gene3D" id="2.60.40.10">
    <property type="entry name" value="Immunoglobulins"/>
    <property type="match status" value="3"/>
</dbReference>
<dbReference type="InterPro" id="IPR051170">
    <property type="entry name" value="Neural/epithelial_adhesion"/>
</dbReference>
<keyword evidence="9" id="KW-1185">Reference proteome</keyword>
<feature type="domain" description="Ig-like" evidence="7">
    <location>
        <begin position="240"/>
        <end position="334"/>
    </location>
</feature>
<dbReference type="GO" id="GO:0043005">
    <property type="term" value="C:neuron projection"/>
    <property type="evidence" value="ECO:0007669"/>
    <property type="project" value="TreeGrafter"/>
</dbReference>